<dbReference type="InterPro" id="IPR007235">
    <property type="entry name" value="Glyco_trans_28_C"/>
</dbReference>
<dbReference type="Proteomes" id="UP001472978">
    <property type="component" value="Unassembled WGS sequence"/>
</dbReference>
<dbReference type="PANTHER" id="PTHR21015">
    <property type="entry name" value="UDP-N-ACETYLGLUCOSAMINE--N-ACETYLMURAMYL-(PENTAPEPTIDE) PYROPHOSPHORYL-UNDECAPRENOL N-ACETYLGLUCOSAMINE TRANSFERASE 1"/>
    <property type="match status" value="1"/>
</dbReference>
<dbReference type="RefSeq" id="WP_349759535.1">
    <property type="nucleotide sequence ID" value="NZ_JBEGCI010000015.1"/>
</dbReference>
<proteinExistence type="predicted"/>
<evidence type="ECO:0000256" key="1">
    <source>
        <dbReference type="SAM" id="MobiDB-lite"/>
    </source>
</evidence>
<organism evidence="3 4">
    <name type="scientific">Halomonas pelophila</name>
    <dbReference type="NCBI Taxonomy" id="3151122"/>
    <lineage>
        <taxon>Bacteria</taxon>
        <taxon>Pseudomonadati</taxon>
        <taxon>Pseudomonadota</taxon>
        <taxon>Gammaproteobacteria</taxon>
        <taxon>Oceanospirillales</taxon>
        <taxon>Halomonadaceae</taxon>
        <taxon>Halomonas</taxon>
    </lineage>
</organism>
<feature type="region of interest" description="Disordered" evidence="1">
    <location>
        <begin position="58"/>
        <end position="78"/>
    </location>
</feature>
<dbReference type="Pfam" id="PF04101">
    <property type="entry name" value="Glyco_tran_28_C"/>
    <property type="match status" value="1"/>
</dbReference>
<dbReference type="Gene3D" id="3.40.50.2000">
    <property type="entry name" value="Glycogen Phosphorylase B"/>
    <property type="match status" value="1"/>
</dbReference>
<name>A0ABV1N8H0_9GAMM</name>
<dbReference type="SUPFAM" id="SSF53756">
    <property type="entry name" value="UDP-Glycosyltransferase/glycogen phosphorylase"/>
    <property type="match status" value="1"/>
</dbReference>
<evidence type="ECO:0000313" key="3">
    <source>
        <dbReference type="EMBL" id="MEQ6890043.1"/>
    </source>
</evidence>
<keyword evidence="3" id="KW-0378">Hydrolase</keyword>
<dbReference type="InterPro" id="IPR020023">
    <property type="entry name" value="PseG"/>
</dbReference>
<evidence type="ECO:0000259" key="2">
    <source>
        <dbReference type="Pfam" id="PF04101"/>
    </source>
</evidence>
<feature type="domain" description="Glycosyl transferase family 28 C-terminal" evidence="2">
    <location>
        <begin position="252"/>
        <end position="317"/>
    </location>
</feature>
<gene>
    <name evidence="3" type="primary">pseG</name>
    <name evidence="3" type="ORF">ABE957_15325</name>
</gene>
<dbReference type="GO" id="GO:0016787">
    <property type="term" value="F:hydrolase activity"/>
    <property type="evidence" value="ECO:0007669"/>
    <property type="project" value="UniProtKB-KW"/>
</dbReference>
<comment type="caution">
    <text evidence="3">The sequence shown here is derived from an EMBL/GenBank/DDBJ whole genome shotgun (WGS) entry which is preliminary data.</text>
</comment>
<keyword evidence="4" id="KW-1185">Reference proteome</keyword>
<dbReference type="EC" id="3.6.1.57" evidence="3"/>
<reference evidence="3 4" key="1">
    <citation type="submission" date="2024-05" db="EMBL/GenBank/DDBJ databases">
        <title>Halomonas sp. CS7 16S ribosomal RNA gene Genome sequencing and assembly.</title>
        <authorList>
            <person name="Yook S."/>
        </authorList>
    </citation>
    <scope>NUCLEOTIDE SEQUENCE [LARGE SCALE GENOMIC DNA]</scope>
    <source>
        <strain evidence="3 4">CS7</strain>
    </source>
</reference>
<dbReference type="PANTHER" id="PTHR21015:SF22">
    <property type="entry name" value="GLYCOSYLTRANSFERASE"/>
    <property type="match status" value="1"/>
</dbReference>
<accession>A0ABV1N8H0</accession>
<protein>
    <submittedName>
        <fullName evidence="3">UDP-2,4-diacetamido-2,4, 6-trideoxy-beta-L-altropyranose hydrolase</fullName>
        <ecNumber evidence="3">3.6.1.57</ecNumber>
    </submittedName>
</protein>
<sequence length="371" mass="39995">MFRADASLQIGSGHVMRCLTLAEALRKRGAECHFLCREHPGHALALLQARGFAVHRLPTGQPGAPAAAGQPSRTPQPAHADWLGTTWEADAAQCIKVVQRLAPDWLVVDHYALDARWEVRVTPADCRLLVIDDLADREHHADLLLDQNLGRRVEDYAGLVPAHCRCLIGPRHALLRPEFARLRETSLARRRTPRLRELLITLGGVDKDNATTDVLSALSDCPLPDDCRITLVMGASAPWRDAVQAKAATLPWPTEVVVNVTNMAEHMASANLAIGAAGSTSWERCCLGLPTLMVVLAENQQPIAEALDAAGVAVNLGTPAQLSTLPARWPTLTRPPALARMSEAAASLTAGDGTATMCHAMWEIAQEGLSE</sequence>
<feature type="compositionally biased region" description="Low complexity" evidence="1">
    <location>
        <begin position="60"/>
        <end position="71"/>
    </location>
</feature>
<dbReference type="EMBL" id="JBEGCI010000015">
    <property type="protein sequence ID" value="MEQ6890043.1"/>
    <property type="molecule type" value="Genomic_DNA"/>
</dbReference>
<dbReference type="Gene3D" id="3.40.50.11190">
    <property type="match status" value="1"/>
</dbReference>
<dbReference type="NCBIfam" id="TIGR03590">
    <property type="entry name" value="PseG"/>
    <property type="match status" value="1"/>
</dbReference>
<evidence type="ECO:0000313" key="4">
    <source>
        <dbReference type="Proteomes" id="UP001472978"/>
    </source>
</evidence>